<evidence type="ECO:0000313" key="1">
    <source>
        <dbReference type="EMBL" id="SVA94237.1"/>
    </source>
</evidence>
<proteinExistence type="predicted"/>
<gene>
    <name evidence="1" type="ORF">METZ01_LOCUS147091</name>
</gene>
<reference evidence="1" key="1">
    <citation type="submission" date="2018-05" db="EMBL/GenBank/DDBJ databases">
        <authorList>
            <person name="Lanie J.A."/>
            <person name="Ng W.-L."/>
            <person name="Kazmierczak K.M."/>
            <person name="Andrzejewski T.M."/>
            <person name="Davidsen T.M."/>
            <person name="Wayne K.J."/>
            <person name="Tettelin H."/>
            <person name="Glass J.I."/>
            <person name="Rusch D."/>
            <person name="Podicherti R."/>
            <person name="Tsui H.-C.T."/>
            <person name="Winkler M.E."/>
        </authorList>
    </citation>
    <scope>NUCLEOTIDE SEQUENCE</scope>
</reference>
<accession>A0A381ZZG9</accession>
<organism evidence="1">
    <name type="scientific">marine metagenome</name>
    <dbReference type="NCBI Taxonomy" id="408172"/>
    <lineage>
        <taxon>unclassified sequences</taxon>
        <taxon>metagenomes</taxon>
        <taxon>ecological metagenomes</taxon>
    </lineage>
</organism>
<dbReference type="EMBL" id="UINC01023150">
    <property type="protein sequence ID" value="SVA94237.1"/>
    <property type="molecule type" value="Genomic_DNA"/>
</dbReference>
<dbReference type="AlphaFoldDB" id="A0A381ZZG9"/>
<sequence length="64" mass="7070">MPSSDIAHPKTNFLKKVFSEVPETYERINRVLTFGLDILWCRQTAKIAAASGGTHWADMCTGTG</sequence>
<name>A0A381ZZG9_9ZZZZ</name>
<protein>
    <submittedName>
        <fullName evidence="1">Uncharacterized protein</fullName>
    </submittedName>
</protein>
<dbReference type="Pfam" id="PF01209">
    <property type="entry name" value="Ubie_methyltran"/>
    <property type="match status" value="1"/>
</dbReference>